<dbReference type="InterPro" id="IPR036866">
    <property type="entry name" value="RibonucZ/Hydroxyglut_hydro"/>
</dbReference>
<proteinExistence type="predicted"/>
<dbReference type="InterPro" id="IPR001279">
    <property type="entry name" value="Metallo-B-lactamas"/>
</dbReference>
<dbReference type="AlphaFoldDB" id="A0A3B1AHR5"/>
<dbReference type="InterPro" id="IPR051453">
    <property type="entry name" value="MBL_Glyoxalase_II"/>
</dbReference>
<keyword evidence="4" id="KW-0862">Zinc</keyword>
<dbReference type="Pfam" id="PF00753">
    <property type="entry name" value="Lactamase_B"/>
    <property type="match status" value="1"/>
</dbReference>
<dbReference type="CDD" id="cd16275">
    <property type="entry name" value="BaeB-like_MBL-fold"/>
    <property type="match status" value="1"/>
</dbReference>
<dbReference type="GO" id="GO:0046872">
    <property type="term" value="F:metal ion binding"/>
    <property type="evidence" value="ECO:0007669"/>
    <property type="project" value="UniProtKB-KW"/>
</dbReference>
<evidence type="ECO:0000256" key="4">
    <source>
        <dbReference type="ARBA" id="ARBA00022833"/>
    </source>
</evidence>
<evidence type="ECO:0000259" key="5">
    <source>
        <dbReference type="SMART" id="SM00849"/>
    </source>
</evidence>
<evidence type="ECO:0000256" key="3">
    <source>
        <dbReference type="ARBA" id="ARBA00022801"/>
    </source>
</evidence>
<keyword evidence="2" id="KW-0479">Metal-binding</keyword>
<dbReference type="EMBL" id="UOFT01000023">
    <property type="protein sequence ID" value="VAW92206.1"/>
    <property type="molecule type" value="Genomic_DNA"/>
</dbReference>
<keyword evidence="3 6" id="KW-0378">Hydrolase</keyword>
<dbReference type="PANTHER" id="PTHR46233">
    <property type="entry name" value="HYDROXYACYLGLUTATHIONE HYDROLASE GLOC"/>
    <property type="match status" value="1"/>
</dbReference>
<accession>A0A3B1AHR5</accession>
<gene>
    <name evidence="6" type="ORF">MNBD_GAMMA23-245</name>
</gene>
<comment type="cofactor">
    <cofactor evidence="1">
        <name>Zn(2+)</name>
        <dbReference type="ChEBI" id="CHEBI:29105"/>
    </cofactor>
</comment>
<evidence type="ECO:0000313" key="6">
    <source>
        <dbReference type="EMBL" id="VAW92206.1"/>
    </source>
</evidence>
<protein>
    <submittedName>
        <fullName evidence="6">MBL-fold metallo-hydrolase superfamily</fullName>
    </submittedName>
</protein>
<feature type="domain" description="Metallo-beta-lactamase" evidence="5">
    <location>
        <begin position="24"/>
        <end position="187"/>
    </location>
</feature>
<dbReference type="GO" id="GO:0016787">
    <property type="term" value="F:hydrolase activity"/>
    <property type="evidence" value="ECO:0007669"/>
    <property type="project" value="UniProtKB-KW"/>
</dbReference>
<reference evidence="6" key="1">
    <citation type="submission" date="2018-06" db="EMBL/GenBank/DDBJ databases">
        <authorList>
            <person name="Zhirakovskaya E."/>
        </authorList>
    </citation>
    <scope>NUCLEOTIDE SEQUENCE</scope>
</reference>
<organism evidence="6">
    <name type="scientific">hydrothermal vent metagenome</name>
    <dbReference type="NCBI Taxonomy" id="652676"/>
    <lineage>
        <taxon>unclassified sequences</taxon>
        <taxon>metagenomes</taxon>
        <taxon>ecological metagenomes</taxon>
    </lineage>
</organism>
<dbReference type="PANTHER" id="PTHR46233:SF3">
    <property type="entry name" value="HYDROXYACYLGLUTATHIONE HYDROLASE GLOC"/>
    <property type="match status" value="1"/>
</dbReference>
<dbReference type="SUPFAM" id="SSF56281">
    <property type="entry name" value="Metallo-hydrolase/oxidoreductase"/>
    <property type="match status" value="1"/>
</dbReference>
<dbReference type="Gene3D" id="3.60.15.10">
    <property type="entry name" value="Ribonuclease Z/Hydroxyacylglutathione hydrolase-like"/>
    <property type="match status" value="1"/>
</dbReference>
<name>A0A3B1AHR5_9ZZZZ</name>
<evidence type="ECO:0000256" key="1">
    <source>
        <dbReference type="ARBA" id="ARBA00001947"/>
    </source>
</evidence>
<dbReference type="SMART" id="SM00849">
    <property type="entry name" value="Lactamase_B"/>
    <property type="match status" value="1"/>
</dbReference>
<sequence length="238" mass="26657">MPNNTNSKNTALYHIDSLELGPMENFIYLIQDVKTKRAAVVDPAWDVDAIFQLAAEKDVQITDVLLTHSHHDHINGVSGILEKTDAQLHLLKPEAEFWGQEIGKPSLHHGGDIFQLGETDIEILHTPGHTPGSACYKINNDLITGDTLFVFGCGRCDLPGGDPEQMYTTLRKMGEELPSSALILPGHNYAIKTTCSMHEEIEGNPFMHFDHVSDFVQYRMHDHDRTRNSPYEAEIKKG</sequence>
<evidence type="ECO:0000256" key="2">
    <source>
        <dbReference type="ARBA" id="ARBA00022723"/>
    </source>
</evidence>